<protein>
    <submittedName>
        <fullName evidence="3">Transglycosylase SLT domain-containing protein</fullName>
    </submittedName>
</protein>
<dbReference type="SUPFAM" id="SSF53955">
    <property type="entry name" value="Lysozyme-like"/>
    <property type="match status" value="1"/>
</dbReference>
<evidence type="ECO:0000259" key="2">
    <source>
        <dbReference type="Pfam" id="PF01464"/>
    </source>
</evidence>
<evidence type="ECO:0000313" key="3">
    <source>
        <dbReference type="EMBL" id="MCJ8354595.1"/>
    </source>
</evidence>
<proteinExistence type="inferred from homology"/>
<evidence type="ECO:0000256" key="1">
    <source>
        <dbReference type="ARBA" id="ARBA00009387"/>
    </source>
</evidence>
<comment type="caution">
    <text evidence="3">The sequence shown here is derived from an EMBL/GenBank/DDBJ whole genome shotgun (WGS) entry which is preliminary data.</text>
</comment>
<dbReference type="Gene3D" id="3.40.50.150">
    <property type="entry name" value="Vaccinia Virus protein VP39"/>
    <property type="match status" value="1"/>
</dbReference>
<name>A0AAW5EWD2_NOVHA</name>
<comment type="similarity">
    <text evidence="1">Belongs to the virb1 family.</text>
</comment>
<dbReference type="InterPro" id="IPR008258">
    <property type="entry name" value="Transglycosylase_SLT_dom_1"/>
</dbReference>
<dbReference type="InterPro" id="IPR023346">
    <property type="entry name" value="Lysozyme-like_dom_sf"/>
</dbReference>
<reference evidence="3" key="1">
    <citation type="journal article" date="2021" name="Polymers (Basel)">
        <title>Highly Stretchable Bacterial Cellulose Produced by Komagataeibacter hansenii SI1.</title>
        <authorList>
            <person name="Cielecka I."/>
            <person name="Ryngajllo M."/>
            <person name="Maniukiewicz W."/>
            <person name="Bielecki S."/>
        </authorList>
    </citation>
    <scope>NUCLEOTIDE SEQUENCE</scope>
    <source>
        <strain evidence="3">SI1</strain>
    </source>
</reference>
<dbReference type="GO" id="GO:0032259">
    <property type="term" value="P:methylation"/>
    <property type="evidence" value="ECO:0007669"/>
    <property type="project" value="InterPro"/>
</dbReference>
<dbReference type="GO" id="GO:0008168">
    <property type="term" value="F:methyltransferase activity"/>
    <property type="evidence" value="ECO:0007669"/>
    <property type="project" value="InterPro"/>
</dbReference>
<organism evidence="3 4">
    <name type="scientific">Novacetimonas hansenii</name>
    <name type="common">Komagataeibacter hansenii</name>
    <dbReference type="NCBI Taxonomy" id="436"/>
    <lineage>
        <taxon>Bacteria</taxon>
        <taxon>Pseudomonadati</taxon>
        <taxon>Pseudomonadota</taxon>
        <taxon>Alphaproteobacteria</taxon>
        <taxon>Acetobacterales</taxon>
        <taxon>Acetobacteraceae</taxon>
        <taxon>Novacetimonas</taxon>
    </lineage>
</organism>
<dbReference type="SUPFAM" id="SSF53335">
    <property type="entry name" value="S-adenosyl-L-methionine-dependent methyltransferases"/>
    <property type="match status" value="1"/>
</dbReference>
<evidence type="ECO:0000313" key="4">
    <source>
        <dbReference type="Proteomes" id="UP001202887"/>
    </source>
</evidence>
<dbReference type="AlphaFoldDB" id="A0AAW5EWD2"/>
<dbReference type="Proteomes" id="UP001202887">
    <property type="component" value="Unassembled WGS sequence"/>
</dbReference>
<dbReference type="GO" id="GO:0003676">
    <property type="term" value="F:nucleic acid binding"/>
    <property type="evidence" value="ECO:0007669"/>
    <property type="project" value="InterPro"/>
</dbReference>
<gene>
    <name evidence="3" type="ORF">K1W68_11460</name>
</gene>
<dbReference type="InterPro" id="IPR002052">
    <property type="entry name" value="DNA_methylase_N6_adenine_CS"/>
</dbReference>
<sequence>MTGNTNTATDFRNTIRNGDSVQLMRALPRNAVDFILTDPPYLVNYQGRDGRRVRNDDNSRWLRPAFNQMHRVLKWGGFAVSFYGWMQLMPGTWKEVRRTLNLGIDPFDPHDNIAAGAAYLRWLHDRYGETMREKHEKEGRKHGKIKGRGTPSGPNLRFCLSAHGVGVPLRGTADFQAAVRRFSRSRLYSASPDGTVRQTAVICGAGHVV</sequence>
<dbReference type="EMBL" id="JAIBCX010000030">
    <property type="protein sequence ID" value="MCJ8354595.1"/>
    <property type="molecule type" value="Genomic_DNA"/>
</dbReference>
<dbReference type="InterPro" id="IPR029063">
    <property type="entry name" value="SAM-dependent_MTases_sf"/>
</dbReference>
<dbReference type="Pfam" id="PF01464">
    <property type="entry name" value="SLT"/>
    <property type="match status" value="1"/>
</dbReference>
<dbReference type="PROSITE" id="PS00092">
    <property type="entry name" value="N6_MTASE"/>
    <property type="match status" value="1"/>
</dbReference>
<accession>A0AAW5EWD2</accession>
<dbReference type="RefSeq" id="WP_247067354.1">
    <property type="nucleotide sequence ID" value="NZ_CP094848.1"/>
</dbReference>
<dbReference type="CDD" id="cd00254">
    <property type="entry name" value="LT-like"/>
    <property type="match status" value="1"/>
</dbReference>
<feature type="domain" description="Transglycosylase SLT" evidence="2">
    <location>
        <begin position="83"/>
        <end position="129"/>
    </location>
</feature>
<reference evidence="3" key="2">
    <citation type="submission" date="2022-03" db="EMBL/GenBank/DDBJ databases">
        <authorList>
            <person name="Ryngajllo M."/>
            <person name="Jacek P."/>
            <person name="Kubiak K."/>
        </authorList>
    </citation>
    <scope>NUCLEOTIDE SEQUENCE</scope>
    <source>
        <strain evidence="3">SI1</strain>
    </source>
</reference>